<dbReference type="STRING" id="408074.SAMN05660909_02963"/>
<evidence type="ECO:0000313" key="8">
    <source>
        <dbReference type="EMBL" id="SEA67692.1"/>
    </source>
</evidence>
<dbReference type="Proteomes" id="UP000199656">
    <property type="component" value="Unassembled WGS sequence"/>
</dbReference>
<keyword evidence="5 6" id="KW-0472">Membrane</keyword>
<dbReference type="InterPro" id="IPR003838">
    <property type="entry name" value="ABC3_permease_C"/>
</dbReference>
<dbReference type="Pfam" id="PF02687">
    <property type="entry name" value="FtsX"/>
    <property type="match status" value="1"/>
</dbReference>
<evidence type="ECO:0000256" key="5">
    <source>
        <dbReference type="ARBA" id="ARBA00023136"/>
    </source>
</evidence>
<evidence type="ECO:0000313" key="9">
    <source>
        <dbReference type="Proteomes" id="UP000199656"/>
    </source>
</evidence>
<protein>
    <submittedName>
        <fullName evidence="8">FtsX-like permease family protein</fullName>
    </submittedName>
</protein>
<keyword evidence="3 6" id="KW-0812">Transmembrane</keyword>
<feature type="transmembrane region" description="Helical" evidence="6">
    <location>
        <begin position="144"/>
        <end position="163"/>
    </location>
</feature>
<accession>A0A1H4D5X5</accession>
<dbReference type="RefSeq" id="WP_168927849.1">
    <property type="nucleotide sequence ID" value="NZ_BKAT01000018.1"/>
</dbReference>
<evidence type="ECO:0000259" key="7">
    <source>
        <dbReference type="Pfam" id="PF02687"/>
    </source>
</evidence>
<dbReference type="AlphaFoldDB" id="A0A1H4D5X5"/>
<feature type="transmembrane region" description="Helical" evidence="6">
    <location>
        <begin position="183"/>
        <end position="201"/>
    </location>
</feature>
<dbReference type="GO" id="GO:0022857">
    <property type="term" value="F:transmembrane transporter activity"/>
    <property type="evidence" value="ECO:0007669"/>
    <property type="project" value="TreeGrafter"/>
</dbReference>
<evidence type="ECO:0000256" key="3">
    <source>
        <dbReference type="ARBA" id="ARBA00022692"/>
    </source>
</evidence>
<keyword evidence="9" id="KW-1185">Reference proteome</keyword>
<evidence type="ECO:0000256" key="6">
    <source>
        <dbReference type="SAM" id="Phobius"/>
    </source>
</evidence>
<keyword evidence="4 6" id="KW-1133">Transmembrane helix</keyword>
<evidence type="ECO:0000256" key="1">
    <source>
        <dbReference type="ARBA" id="ARBA00004651"/>
    </source>
</evidence>
<feature type="domain" description="ABC3 transporter permease C-terminal" evidence="7">
    <location>
        <begin position="98"/>
        <end position="208"/>
    </location>
</feature>
<dbReference type="InterPro" id="IPR050250">
    <property type="entry name" value="Macrolide_Exporter_MacB"/>
</dbReference>
<dbReference type="GO" id="GO:0005886">
    <property type="term" value="C:plasma membrane"/>
    <property type="evidence" value="ECO:0007669"/>
    <property type="project" value="UniProtKB-SubCell"/>
</dbReference>
<reference evidence="9" key="1">
    <citation type="submission" date="2016-10" db="EMBL/GenBank/DDBJ databases">
        <authorList>
            <person name="Varghese N."/>
            <person name="Submissions S."/>
        </authorList>
    </citation>
    <scope>NUCLEOTIDE SEQUENCE [LARGE SCALE GENOMIC DNA]</scope>
    <source>
        <strain evidence="9">DSM 23920</strain>
    </source>
</reference>
<dbReference type="PANTHER" id="PTHR30572">
    <property type="entry name" value="MEMBRANE COMPONENT OF TRANSPORTER-RELATED"/>
    <property type="match status" value="1"/>
</dbReference>
<gene>
    <name evidence="8" type="ORF">SAMN05660909_02963</name>
</gene>
<name>A0A1H4D5X5_9BACT</name>
<feature type="transmembrane region" description="Helical" evidence="6">
    <location>
        <begin position="95"/>
        <end position="116"/>
    </location>
</feature>
<sequence>MKTIFPILFFGLIKDMVMESPYEPAKPSVFMLNREKGNFVVLKLNPAIPASGALAKIEAVMKNYNANEPFEYSFVSQEYDKKFGNEERMGKLSGYWAMLAIFISCIGLFGMASFAVEQRVKEIGVRKVLGASVLTLWRLLTKQFVVLILVAAGIATPVAYFAMQNWLSHYPYHAPIPWWLFPVVYMGALLVALGTVSFQAIRASTINPVKSLRAE</sequence>
<proteinExistence type="predicted"/>
<evidence type="ECO:0000256" key="2">
    <source>
        <dbReference type="ARBA" id="ARBA00022475"/>
    </source>
</evidence>
<dbReference type="PANTHER" id="PTHR30572:SF18">
    <property type="entry name" value="ABC-TYPE MACROLIDE FAMILY EXPORT SYSTEM PERMEASE COMPONENT 2"/>
    <property type="match status" value="1"/>
</dbReference>
<keyword evidence="2" id="KW-1003">Cell membrane</keyword>
<evidence type="ECO:0000256" key="4">
    <source>
        <dbReference type="ARBA" id="ARBA00022989"/>
    </source>
</evidence>
<comment type="subcellular location">
    <subcellularLocation>
        <location evidence="1">Cell membrane</location>
        <topology evidence="1">Multi-pass membrane protein</topology>
    </subcellularLocation>
</comment>
<organism evidence="8 9">
    <name type="scientific">Chitinophaga terrae</name>
    <name type="common">ex Kim and Jung 2007</name>
    <dbReference type="NCBI Taxonomy" id="408074"/>
    <lineage>
        <taxon>Bacteria</taxon>
        <taxon>Pseudomonadati</taxon>
        <taxon>Bacteroidota</taxon>
        <taxon>Chitinophagia</taxon>
        <taxon>Chitinophagales</taxon>
        <taxon>Chitinophagaceae</taxon>
        <taxon>Chitinophaga</taxon>
    </lineage>
</organism>
<dbReference type="EMBL" id="FNRL01000012">
    <property type="protein sequence ID" value="SEA67692.1"/>
    <property type="molecule type" value="Genomic_DNA"/>
</dbReference>